<reference evidence="1 3" key="1">
    <citation type="journal article" date="2013" name="Genome Biol.">
        <title>Draft genome of the mountain pine beetle, Dendroctonus ponderosae Hopkins, a major forest pest.</title>
        <authorList>
            <person name="Keeling C.I."/>
            <person name="Yuen M.M."/>
            <person name="Liao N.Y."/>
            <person name="Docking T.R."/>
            <person name="Chan S.K."/>
            <person name="Taylor G.A."/>
            <person name="Palmquist D.L."/>
            <person name="Jackman S.D."/>
            <person name="Nguyen A."/>
            <person name="Li M."/>
            <person name="Henderson H."/>
            <person name="Janes J.K."/>
            <person name="Zhao Y."/>
            <person name="Pandoh P."/>
            <person name="Moore R."/>
            <person name="Sperling F.A."/>
            <person name="Huber D.P."/>
            <person name="Birol I."/>
            <person name="Jones S.J."/>
            <person name="Bohlmann J."/>
        </authorList>
    </citation>
    <scope>NUCLEOTIDE SEQUENCE</scope>
</reference>
<dbReference type="Pfam" id="PF12372">
    <property type="entry name" value="Htt_N-HEAT"/>
    <property type="match status" value="1"/>
</dbReference>
<dbReference type="InterPro" id="IPR028426">
    <property type="entry name" value="Huntingtin_fam"/>
</dbReference>
<proteinExistence type="predicted"/>
<accession>N6TWR9</accession>
<evidence type="ECO:0000313" key="3">
    <source>
        <dbReference type="Proteomes" id="UP000030742"/>
    </source>
</evidence>
<protein>
    <submittedName>
        <fullName evidence="1">Uncharacterized protein</fullName>
    </submittedName>
</protein>
<dbReference type="GO" id="GO:0005737">
    <property type="term" value="C:cytoplasm"/>
    <property type="evidence" value="ECO:0007669"/>
    <property type="project" value="TreeGrafter"/>
</dbReference>
<dbReference type="HOGENOM" id="CLU_1620731_0_0_1"/>
<dbReference type="OrthoDB" id="10065698at2759"/>
<dbReference type="EMBL" id="KB632425">
    <property type="protein sequence ID" value="ERL95361.1"/>
    <property type="molecule type" value="Genomic_DNA"/>
</dbReference>
<dbReference type="Proteomes" id="UP000030742">
    <property type="component" value="Unassembled WGS sequence"/>
</dbReference>
<dbReference type="STRING" id="77166.N6TWR9"/>
<organism evidence="1">
    <name type="scientific">Dendroctonus ponderosae</name>
    <name type="common">Mountain pine beetle</name>
    <dbReference type="NCBI Taxonomy" id="77166"/>
    <lineage>
        <taxon>Eukaryota</taxon>
        <taxon>Metazoa</taxon>
        <taxon>Ecdysozoa</taxon>
        <taxon>Arthropoda</taxon>
        <taxon>Hexapoda</taxon>
        <taxon>Insecta</taxon>
        <taxon>Pterygota</taxon>
        <taxon>Neoptera</taxon>
        <taxon>Endopterygota</taxon>
        <taxon>Coleoptera</taxon>
        <taxon>Polyphaga</taxon>
        <taxon>Cucujiformia</taxon>
        <taxon>Curculionidae</taxon>
        <taxon>Scolytinae</taxon>
        <taxon>Dendroctonus</taxon>
    </lineage>
</organism>
<feature type="non-terminal residue" evidence="1">
    <location>
        <position position="1"/>
    </location>
</feature>
<evidence type="ECO:0000313" key="2">
    <source>
        <dbReference type="EMBL" id="ERL95361.1"/>
    </source>
</evidence>
<name>N6TWR9_DENPD</name>
<dbReference type="EMBL" id="KB741285">
    <property type="protein sequence ID" value="ENN70752.1"/>
    <property type="molecule type" value="Genomic_DNA"/>
</dbReference>
<dbReference type="PANTHER" id="PTHR10170:SF10">
    <property type="entry name" value="HUNTINGTIN"/>
    <property type="match status" value="1"/>
</dbReference>
<sequence length="164" mass="18161">MPFPYSQISAIACGRVDYCLSKIVMKLYVNMLETDSKSCIYGCIQALSDLACTYPCTVYRMGWDITNRVRETDGNIKDLLSLCVSLLNSSVHIYDITFLVNLINLTLNLYAGNTVFRPDGSMLRTGVMFAKIGLALGRSRVVEKQILLLHVRVSSAAAACSARF</sequence>
<dbReference type="PANTHER" id="PTHR10170">
    <property type="entry name" value="HUNTINGTON DISEASE PROTEIN"/>
    <property type="match status" value="1"/>
</dbReference>
<gene>
    <name evidence="2" type="ORF">D910_12626</name>
    <name evidence="1" type="ORF">YQE_12541</name>
</gene>
<dbReference type="InterPro" id="IPR024613">
    <property type="entry name" value="Huntingtin_N_HEAT_rpt-2"/>
</dbReference>
<dbReference type="AlphaFoldDB" id="N6TWR9"/>
<evidence type="ECO:0000313" key="1">
    <source>
        <dbReference type="EMBL" id="ENN70752.1"/>
    </source>
</evidence>